<comment type="function">
    <text evidence="1">Component of the Mediator complex, a coactivator involved in the regulated transcription of nearly all RNA polymerase II-dependent genes. Mediator functions as a bridge to convey information from gene-specific regulatory proteins to the basal RNA polymerase II transcription machinery. Mediator is recruited to promoters by direct interactions with regulatory proteins and serves as a scaffold for the assembly of a functional preinitiation complex with RNA polymerase II and the general transcription factors.</text>
</comment>
<gene>
    <name evidence="1" type="primary">MED18</name>
    <name evidence="2" type="ORF">B0T14DRAFT_508838</name>
</gene>
<dbReference type="Proteomes" id="UP001175000">
    <property type="component" value="Unassembled WGS sequence"/>
</dbReference>
<keyword evidence="1" id="KW-0010">Activator</keyword>
<keyword evidence="1" id="KW-0539">Nucleus</keyword>
<dbReference type="AlphaFoldDB" id="A0AA39X360"/>
<keyword evidence="3" id="KW-1185">Reference proteome</keyword>
<dbReference type="Pfam" id="PF09637">
    <property type="entry name" value="Med18"/>
    <property type="match status" value="1"/>
</dbReference>
<keyword evidence="1" id="KW-0805">Transcription regulation</keyword>
<comment type="similarity">
    <text evidence="1">Belongs to the Mediator complex subunit 18 family.</text>
</comment>
<dbReference type="Gene3D" id="2.40.320.10">
    <property type="entry name" value="Hypothetical Protein Pfu-838710-001"/>
    <property type="match status" value="1"/>
</dbReference>
<dbReference type="GO" id="GO:0006357">
    <property type="term" value="P:regulation of transcription by RNA polymerase II"/>
    <property type="evidence" value="ECO:0007669"/>
    <property type="project" value="InterPro"/>
</dbReference>
<organism evidence="2 3">
    <name type="scientific">Immersiella caudata</name>
    <dbReference type="NCBI Taxonomy" id="314043"/>
    <lineage>
        <taxon>Eukaryota</taxon>
        <taxon>Fungi</taxon>
        <taxon>Dikarya</taxon>
        <taxon>Ascomycota</taxon>
        <taxon>Pezizomycotina</taxon>
        <taxon>Sordariomycetes</taxon>
        <taxon>Sordariomycetidae</taxon>
        <taxon>Sordariales</taxon>
        <taxon>Lasiosphaeriaceae</taxon>
        <taxon>Immersiella</taxon>
    </lineage>
</organism>
<sequence>MPHEVFLTAVVKDADAIKARGVLAGITEMKERHHYLLVRHLERDAANRDPKILNKLKEYQKERGPNAARWQEFQQILAKQEYIIQEHIDVTREVGNANGGEISLTFPPSKPHLLRWNDIPDPPGKAFPEFITQRRILEISDPRLEKILPDIKFVPRSTCIEESYKWWLDNLEYSLTKYIPIPPGQTPNLAALEPVVPFWILYVRSQTDSSPERMKESQIALAGVRERLLGVFDFKAFDRRAHDTRIMGQR</sequence>
<accession>A0AA39X360</accession>
<comment type="subcellular location">
    <subcellularLocation>
        <location evidence="1">Nucleus</location>
    </subcellularLocation>
</comment>
<dbReference type="EMBL" id="JAULSU010000002">
    <property type="protein sequence ID" value="KAK0625965.1"/>
    <property type="molecule type" value="Genomic_DNA"/>
</dbReference>
<dbReference type="InterPro" id="IPR019095">
    <property type="entry name" value="Mediator_Med18"/>
</dbReference>
<keyword evidence="1" id="KW-0804">Transcription</keyword>
<evidence type="ECO:0000313" key="2">
    <source>
        <dbReference type="EMBL" id="KAK0625965.1"/>
    </source>
</evidence>
<proteinExistence type="inferred from homology"/>
<protein>
    <recommendedName>
        <fullName evidence="1">Mediator of RNA polymerase II transcription subunit 18</fullName>
    </recommendedName>
    <alternativeName>
        <fullName evidence="1">Mediator complex subunit 18</fullName>
    </alternativeName>
</protein>
<evidence type="ECO:0000313" key="3">
    <source>
        <dbReference type="Proteomes" id="UP001175000"/>
    </source>
</evidence>
<evidence type="ECO:0000256" key="1">
    <source>
        <dbReference type="RuleBase" id="RU364150"/>
    </source>
</evidence>
<comment type="caution">
    <text evidence="2">The sequence shown here is derived from an EMBL/GenBank/DDBJ whole genome shotgun (WGS) entry which is preliminary data.</text>
</comment>
<dbReference type="GO" id="GO:0003712">
    <property type="term" value="F:transcription coregulator activity"/>
    <property type="evidence" value="ECO:0007669"/>
    <property type="project" value="InterPro"/>
</dbReference>
<comment type="subunit">
    <text evidence="1">Component of the Mediator complex.</text>
</comment>
<reference evidence="2" key="1">
    <citation type="submission" date="2023-06" db="EMBL/GenBank/DDBJ databases">
        <title>Genome-scale phylogeny and comparative genomics of the fungal order Sordariales.</title>
        <authorList>
            <consortium name="Lawrence Berkeley National Laboratory"/>
            <person name="Hensen N."/>
            <person name="Bonometti L."/>
            <person name="Westerberg I."/>
            <person name="Brannstrom I.O."/>
            <person name="Guillou S."/>
            <person name="Cros-Aarteil S."/>
            <person name="Calhoun S."/>
            <person name="Haridas S."/>
            <person name="Kuo A."/>
            <person name="Mondo S."/>
            <person name="Pangilinan J."/>
            <person name="Riley R."/>
            <person name="Labutti K."/>
            <person name="Andreopoulos B."/>
            <person name="Lipzen A."/>
            <person name="Chen C."/>
            <person name="Yanf M."/>
            <person name="Daum C."/>
            <person name="Ng V."/>
            <person name="Clum A."/>
            <person name="Steindorff A."/>
            <person name="Ohm R."/>
            <person name="Martin F."/>
            <person name="Silar P."/>
            <person name="Natvig D."/>
            <person name="Lalanne C."/>
            <person name="Gautier V."/>
            <person name="Ament-Velasquez S.L."/>
            <person name="Kruys A."/>
            <person name="Hutchinson M.I."/>
            <person name="Powell A.J."/>
            <person name="Barry K."/>
            <person name="Miller A.N."/>
            <person name="Grigoriev I.V."/>
            <person name="Debuchy R."/>
            <person name="Gladieux P."/>
            <person name="Thoren M.H."/>
            <person name="Johannesson H."/>
        </authorList>
    </citation>
    <scope>NUCLEOTIDE SEQUENCE</scope>
    <source>
        <strain evidence="2">CBS 606.72</strain>
    </source>
</reference>
<name>A0AA39X360_9PEZI</name>
<dbReference type="GO" id="GO:0016592">
    <property type="term" value="C:mediator complex"/>
    <property type="evidence" value="ECO:0007669"/>
    <property type="project" value="InterPro"/>
</dbReference>